<organism evidence="2 3">
    <name type="scientific">Porites evermanni</name>
    <dbReference type="NCBI Taxonomy" id="104178"/>
    <lineage>
        <taxon>Eukaryota</taxon>
        <taxon>Metazoa</taxon>
        <taxon>Cnidaria</taxon>
        <taxon>Anthozoa</taxon>
        <taxon>Hexacorallia</taxon>
        <taxon>Scleractinia</taxon>
        <taxon>Fungiina</taxon>
        <taxon>Poritidae</taxon>
        <taxon>Porites</taxon>
    </lineage>
</organism>
<keyword evidence="3" id="KW-1185">Reference proteome</keyword>
<dbReference type="InterPro" id="IPR036890">
    <property type="entry name" value="HATPase_C_sf"/>
</dbReference>
<sequence length="5578" mass="634508">MPDALDVVQHLKTVVTHYTQDKKPYYISIVKDIYSFLDQIADFEVIKEALKGIENSIWIWNGDGFSSPDVVLSARPPIDLTPYICSLPSEVLQFSNLFSKFGMREHCDALLFVQVLQLIKQKYESGDEYPNTEVKRDLQLSVDILNEIKPNVGEQLPSEIQEKVLIPTHVEGDSYVRLAPIKDCIYCDREWLEDGIPAEEENHCFFVHQNISNSTAELLQVRTLRNQLLEADEIGDEFGQEEKLTCRLNKLLEEYTDGFSVPKELIQNADDAGATEVRFLYDERTNEDAMTCLIDEGMKECQGPALWVYNNAEFRDEDFENITKLNGGTKKQETDKIGKFGLGFNTVYNLTDVPMFLSRNYFVIFDPNTFYLGRAITNKSKPGIKIDVNKNPERKRRLRNQFKPFNGIFGCDLRLNKKDNSFQGTLFRFPLRTKRQAVRSEIKQDYYGHNQVRELLEIFVRGAKTLLLFAQNVRQVSIFHLPRESTGQTQPQLIFQVTKELSHSGIMRELSVPMKLSLHQSNVSTDDLQLLKQSNFLRASSQDKISLHNSSELWFVASSMGKGQAMQFSVNDRSLLPAAAVAVRLLPQESQKFVPEPIVSHATGGKSHHNGSVFCYLPLPIHSGLPVHINGTFAVASNRRHLKQKTEDDKACPEDEWNNVLFQDSVCTAYLDLLEDMKTNATTYCFHSLWPRSCDIEPYFEPLARSFYQKVASGGYSLFSDGDTWVGINQVVFLEPNFRHDQRVGDISVAVLQKMVIEKDVVVDLPVEILQSFIAYGLREKIQLKAYDRSRFFRELFFPNIGSVTADKRDELMLFALDDSNGEFDELIKTYACIPASPSGKILKRPMELVHPNKSAASLFHSEDERFPYGTTKTFLDSVRLAKLEKLGMKAEKGITADDIYDSANNIRRMLKSSEAKQKSENIMTFLESNPMILRQNVSGEPLALLLRDMPWISVMEEMPYGLPRSLYSLVKDQEVPFYKPTEVTSNDKVNLVGTVKPIVRADSSSHLANCFGWDKMPDALDVVQHLKTVVTHYTQDKKPYYISIVKDIYSFLDQIADFEVIKEALKGIENSIWIWNGDGFSSPDVVLSARPPIDLTPYICSLPSEVLQFSNLFSKFGMREHCDALLFVQVLQLIKQKYESGDEYPNTEVKRDLQLSVDILNEIKPNVGEQLPSEIQEKVLIPTHVEGDSYVRLAPIKDCIYCDREWLEDGIPAEEENHCFFVHQNISNSTAELLQVRTLRNQLLEADEIGDEFGQEEKLTCRLNKLLEEYTDGFSVPKELIQNADDAGATEVRFLYDERTNEDAMTCLIDEGMKECQGPALWVYNNAEFRDEDFENITKLNGGTKKQETDKIGKFGLGFNTVYNLTDVPMFLSRNYFVIFDPNTFYLGRAITNKSKPGIKIDVNKNPERKRRLRNQFKPFNGIFGCDLRLNKKDNSFQGTLFRFPLRTKRQAVRSEIKQDYYGHNQVRELLEIFVRGAKTLLLFAQNVRQVSIFHLPRESTGQTQPQLIFQVTKELSHSGIMRELSVPMKLSLHQSNVSTDDLQLLKQSNFLRASSQVLKHTKDMKETNDYLLRSAITINVKGTLTESGRKFVPEPIVSHATGGKSHHNGSVFCYLPLPIHSGLPVHINGTFAVASNRRHLKQKTEDDKACPEDEWNNVLFQDSVCTAYLDLLEDMKTNATTYCFHSLWPRSCDIEPYFEPLARSFYQKVASGGYSLFSDGDTWVGINQVVFLEPNFRHDQRVGDISVAVLQKMVIEKDVVVDLPVEILQSFIAYGLREKIQLKAYDRSRFFRELFFPNIGSVTADKRDELMLFALDDSNGEFDELIKTYACIPASPSGKILKRPMELVHPNKSAASLFHSEDEKFPFGTTKTFLDSVRLAKLQQLGMRAEKGITADDIYDSVNNIRRMLKSSEAKQKSENITTFLESNPMILQQNVWGDPLALLLRDIPWISVMEEMHYGLPRSLCSLVKNQEVLFYKPTEVASKDKVNLLCADILNEIKPNVGEQLALEIQEKWNNVLFQDSVCTAYLDLLEDMKTNATTYCFHSLWPRSCDIEPYFEPLARSFYQKVASGGYSLFSDGDTWVGINQVVFLEPNFRHDQRVGDISVAVLQKMVIEKDVVVDLPVEILQFFRELFFPNIGSVTADKRDELMLFALDDSNGEFDELIKTYACIPASPSGKILKRPMELVHPNKSAASLFHSEDEKFPFGTTKTFLDSVRLAKLQQLGMRAEKGITADDIYDSVNNIRRMLKSSEAKQKSENITTFLESNPMILQQNVWGDPLALLLRDIPWISVMEEMHYGLPRSLCSLVKNQEVLFYKPTEVASKDKVNLVGTVKPIVRVDSSSHLAKCFGCDKMPDALDVVQHLKTVVSHYTSDEKQYYISIVKDIYSFLDQAADPEAIEGALKGIKNSSWIWNGDGFSSPDAVLAERPPIDLSPFIWSLPSEVVQFSNLFSKFGMSDRCDAQFLVQILHVIQKKYESGRTYPTPDVKRDLQLCADILNEIKPNVGEQLALEIQEKVLIPTHVEGDSYVRLVPVKDCMYCDHEWIKDSTPVDDLRHYFFVHPNIPSRTAELLQVRSLKNQLLEAEEIGVEFGQELKLTCILSSLLEEYTDGFSVPKELVQNADDAGATEVRFLYDERTNEDAMTCLIDEGMKECQGPALWVYNDAEFKDEDFQNISKLNDSSKKQETEKIGKFGLGFNTVYNLTDVPMFLSRNYFVIFDPNTFYLGKAITNKRKPGIKIDVNKNPERKRRFRNQFKPFNGIFGCDLRMNKAGNSFPGTLFRFPLRTRAQAMKSEIKQVHYDKSQMKELLEIFVRGARKLLLFTQNVRRVSIFHLLGDSSEPMRLRLMFQVTKSLSRTGICRELSFPLTLPSHLGNLSKDEQYLLKQSNFLRASSEVAKHTRDSKATSNYLLRSALTFKITSNFTECGRFVFEDKSSLESIAEVWFVASSMGKGQAMQYSLNDRSLLPAAAVAVQLITQENDKFAPKPVVRHATGGKSYHNGTVFCYLPLPIHSGLPVHINGAFAVASNRRDLKQKTEDDKAYSGVEWNNVLFADSVCEAYLDLLEDMKSRATMYSFHTLWPRECDMEPFCEPLARSFYQQVATGGYSLFSDGNRWVDISQVVCLEPSFRQDRDVGGISYAVLQMLVSEDKVVVAPPGDIFQSFVKYGLEEHIRLKTYDKGRFFRELFFPKVPSIPPDMRDKLVLHALDDAKGEFDELIATHACIPSSPHGQTLKRPAELIHPKKATASLFQIEDERFPLGTDDTFLDCVRLTKLEKLGMVADDPPWGIFEERAKSVDILNEESSIGALERAKALIKILERKLYPGAESKVPEGVQENLFQIKFLPVSTKPQHFPLFWKGGDLRPEKRAKLLSPEEAFVESAMYLVCCSEPLVDGNIYLSSTVKKFLQLEKKASIKHIISQLDVASLCPIDSLNSVQFEEVKTTCLEAYKYLQAALNQNQIEESEVRELFQEKKFIFAGREFVDTTHVAFELPVDCCPYLHKLPEDLAKQFGHLMRSVGVRQVYEASDFLSSLEQIKRAFGDAILEKKILQAAVHLACQLGKCLTDCCVSVGKQQTIYLPDSQGIMRPVSKLCIKDCLWISDEKDVHYAESMIPHPICLKLGVKTRRAEALSRCAVGISFGQKEKLTNRLQGLLQAYPCEKEILKELLQNADDAEATEICFIKDPRQHPEERVFEDSWKPLQGPALCVYNNKPFTEADINGIQNLGEGKKGDDPNKTGQYGVGFNAVYHLTDVPSFVSYSEEIGDVLCVFDPNCKYVPGATQSEPGRMFRETTKLRGDFVDVFSCYNEDHFSLRNATMFRFPLRTEEMADDSEISNSPVTLEILEGMMESLKTELFEVLLFVNNVKKITMCDIDDSGQVVNSYFVEAEMSEEDSLERQTFASYVKQIGKAFKENPEKSPIQAEVRKCSYVLTLKDSMESEEKWLIVQQIGFENHVTERIIDAYKKNDLGILPRGGVACLLERKSTLAQSTEEKKKAYCFLPLPVETDLPVHINGHFALDHEARRSLDSTGGYKTDWNNFLLSDVIASCYITLLDKVRRFFNFPVSQSPEEVTLSCCKDELAKNIKKYEKLFPCAISSNQYWATLVKSVYQGMNYKRLRLVPVLRSYETRGSAPNCLLLWLPLTGNGADKAFFNNLGECDTFRHESKQRLNENKKKSKIFDKTLFENILLQTGFNLVAFSLSVCEAAHKSGVQSCFVSPSAVMDFYKSFRGETPLCRIGSLFVDVSYTPFKDVQTVVTVLKYCKESESFLGNLPGLPLLVTQDNHLQPFNAANRKFLSRHHHILPQCKEMFVHDHIRTHIFCDATSLEVSVFKHFDVESFAANLYQALRQDNLNSSQFVKWNPDQVAEPNGGWVYRVWRFLDEQVENVLKEERNKKTERANCIQATHTSREERETRITRIVLEPLSKCSILPCTETTSLPKPTQGSASGVVAEHYLVPLSLADSVLDFTSCDTTSKRLVDALRKLSVPELNTDVLSSTVASAHTSLNSWRPAHRLVATINSPKHLLLALCQKITRNPSSLHGKLSGIECCTILEHFSNSVKDLDERDIQALRRLPLYEATHGGRVTLDNKSVCVVPIEVPHDGMKVLENVGDFIFLKSWSRLSPLYEFMKFESVSSVDVYCKFILKNFSLFPGKARLVHLEHIRDGMLTQTFAKEVDKQRLLSCLKNTEIIPSSRGNLVKASSCYDPEHVVFKSMLSDDMFPPEPFNRDWLPFLKSIGLIHEVSQDLFKTYALKIAHEGNTQPTKKTEDKSRVLVAHLFRRNKVVDEGLLQAICDIRFVPSEPVKQNLQAIHRPYGKRDDGKATYIPFRGSVLAKHAKLVWTTAGLLPQWANPKEYQCLIHAPNRGSTEHYSNAITAQLGILAEPTVERVTSHCQNVSFQLEKENDRDLTEEQIMRRMTIMKKIYRFLEVKATSNSFARDRLKDTPCIVVEEGRRFVRVEQVVIELNREFEIQPFLYGLPAELVQCKVLFQYLGCASVAKVSHFAMVLDMLKEKCKEKPLDPNEKMCALTAERGIFETLQNHSHGGHSLSSLNLPATLPSTKKDEEPSLPVVLSKSTEILFDDAPFYHERITKFDHLFLVDLSWANVRCKKGLNYKDLIMQLPPAVRPEMLSSAVIEKFTDFFERGESFDHGAASLLKRAVHSPQFCRGIIRLIRHGSRENKEKIDESVVATIENRLQSIEIHGMGKIITQLLYKGITIPGSEMERPYFLEKVSKSSEEIWNVYVNSADDAQKTSSAIALTLAKVISEACKGLLRDAALYIPTMLQSQPEQISSFLDMMKIHQDDSYDREKGEILPPPGSFIPIAEQHLLNAAFSYFKPGEYVGYEVEDPSLQLKDGDATYIYAVIIEEFSNPNTSLITKSYKINIGDNKPPKIVPATELYKFYRTNMDSKHEIMKEITKALEEAWRLPEDRRRQVVKRLFSGTNPQPGQARRWFRQAEADLNSVVNDIHTGNTSYEWACFKCHQAAEKALKAAQYATDAFKSNVHNLVQNSLMLDDPRLVTISRELEGCLGDSTSMRYPDRLDYPKIPRDVYTEQHAHQALEAAREILQIVRSRVS</sequence>
<dbReference type="PANTHER" id="PTHR15600">
    <property type="entry name" value="SACSIN"/>
    <property type="match status" value="1"/>
</dbReference>
<dbReference type="Pfam" id="PF05168">
    <property type="entry name" value="HEPN"/>
    <property type="match status" value="1"/>
</dbReference>
<dbReference type="PROSITE" id="PS50910">
    <property type="entry name" value="HEPN"/>
    <property type="match status" value="1"/>
</dbReference>
<evidence type="ECO:0000259" key="1">
    <source>
        <dbReference type="PROSITE" id="PS50910"/>
    </source>
</evidence>
<comment type="caution">
    <text evidence="2">The sequence shown here is derived from an EMBL/GenBank/DDBJ whole genome shotgun (WGS) entry which is preliminary data.</text>
</comment>
<evidence type="ECO:0000313" key="3">
    <source>
        <dbReference type="Proteomes" id="UP001159427"/>
    </source>
</evidence>
<dbReference type="SMART" id="SM00748">
    <property type="entry name" value="HEPN"/>
    <property type="match status" value="1"/>
</dbReference>
<accession>A0ABN8PEV2</accession>
<evidence type="ECO:0000313" key="2">
    <source>
        <dbReference type="EMBL" id="CAH3142379.1"/>
    </source>
</evidence>
<dbReference type="Pfam" id="PF25794">
    <property type="entry name" value="SACS"/>
    <property type="match status" value="4"/>
</dbReference>
<protein>
    <recommendedName>
        <fullName evidence="1">HEPN domain-containing protein</fullName>
    </recommendedName>
</protein>
<dbReference type="SUPFAM" id="SSF81593">
    <property type="entry name" value="Nucleotidyltransferase substrate binding subunit/domain"/>
    <property type="match status" value="1"/>
</dbReference>
<name>A0ABN8PEV2_9CNID</name>
<dbReference type="SUPFAM" id="SSF55874">
    <property type="entry name" value="ATPase domain of HSP90 chaperone/DNA topoisomerase II/histidine kinase"/>
    <property type="match status" value="4"/>
</dbReference>
<dbReference type="InterPro" id="IPR052972">
    <property type="entry name" value="Sacsin_chaperone_reg"/>
</dbReference>
<gene>
    <name evidence="2" type="ORF">PEVE_00042464</name>
</gene>
<dbReference type="InterPro" id="IPR007842">
    <property type="entry name" value="HEPN_dom"/>
</dbReference>
<reference evidence="2 3" key="1">
    <citation type="submission" date="2022-05" db="EMBL/GenBank/DDBJ databases">
        <authorList>
            <consortium name="Genoscope - CEA"/>
            <person name="William W."/>
        </authorList>
    </citation>
    <scope>NUCLEOTIDE SEQUENCE [LARGE SCALE GENOMIC DNA]</scope>
</reference>
<proteinExistence type="predicted"/>
<dbReference type="PANTHER" id="PTHR15600:SF42">
    <property type="entry name" value="SACSIN"/>
    <property type="match status" value="1"/>
</dbReference>
<dbReference type="Gene3D" id="1.20.120.330">
    <property type="entry name" value="Nucleotidyltransferases domain 2"/>
    <property type="match status" value="1"/>
</dbReference>
<dbReference type="InterPro" id="IPR058210">
    <property type="entry name" value="SACS/Nov_dom"/>
</dbReference>
<dbReference type="EMBL" id="CALNXI010000835">
    <property type="protein sequence ID" value="CAH3142379.1"/>
    <property type="molecule type" value="Genomic_DNA"/>
</dbReference>
<dbReference type="Proteomes" id="UP001159427">
    <property type="component" value="Unassembled WGS sequence"/>
</dbReference>
<dbReference type="NCBIfam" id="NF047352">
    <property type="entry name" value="P_loop_sacsin"/>
    <property type="match status" value="4"/>
</dbReference>
<feature type="domain" description="HEPN" evidence="1">
    <location>
        <begin position="5458"/>
        <end position="5569"/>
    </location>
</feature>